<dbReference type="HOGENOM" id="CLU_1212989_0_0_7"/>
<evidence type="ECO:0000259" key="1">
    <source>
        <dbReference type="PROSITE" id="PS51746"/>
    </source>
</evidence>
<organism evidence="2 3">
    <name type="scientific">Entotheonella factor</name>
    <dbReference type="NCBI Taxonomy" id="1429438"/>
    <lineage>
        <taxon>Bacteria</taxon>
        <taxon>Pseudomonadati</taxon>
        <taxon>Nitrospinota/Tectimicrobiota group</taxon>
        <taxon>Candidatus Tectimicrobiota</taxon>
        <taxon>Candidatus Entotheonellia</taxon>
        <taxon>Candidatus Entotheonellales</taxon>
        <taxon>Candidatus Entotheonellaceae</taxon>
        <taxon>Candidatus Entotheonella</taxon>
    </lineage>
</organism>
<protein>
    <recommendedName>
        <fullName evidence="1">PPM-type phosphatase domain-containing protein</fullName>
    </recommendedName>
</protein>
<proteinExistence type="predicted"/>
<dbReference type="PROSITE" id="PS51746">
    <property type="entry name" value="PPM_2"/>
    <property type="match status" value="1"/>
</dbReference>
<reference evidence="2 3" key="1">
    <citation type="journal article" date="2014" name="Nature">
        <title>An environmental bacterial taxon with a large and distinct metabolic repertoire.</title>
        <authorList>
            <person name="Wilson M.C."/>
            <person name="Mori T."/>
            <person name="Ruckert C."/>
            <person name="Uria A.R."/>
            <person name="Helf M.J."/>
            <person name="Takada K."/>
            <person name="Gernert C."/>
            <person name="Steffens U.A."/>
            <person name="Heycke N."/>
            <person name="Schmitt S."/>
            <person name="Rinke C."/>
            <person name="Helfrich E.J."/>
            <person name="Brachmann A.O."/>
            <person name="Gurgui C."/>
            <person name="Wakimoto T."/>
            <person name="Kracht M."/>
            <person name="Crusemann M."/>
            <person name="Hentschel U."/>
            <person name="Abe I."/>
            <person name="Matsunaga S."/>
            <person name="Kalinowski J."/>
            <person name="Takeyama H."/>
            <person name="Piel J."/>
        </authorList>
    </citation>
    <scope>NUCLEOTIDE SEQUENCE [LARGE SCALE GENOMIC DNA]</scope>
    <source>
        <strain evidence="3">TSY1</strain>
    </source>
</reference>
<comment type="caution">
    <text evidence="2">The sequence shown here is derived from an EMBL/GenBank/DDBJ whole genome shotgun (WGS) entry which is preliminary data.</text>
</comment>
<keyword evidence="3" id="KW-1185">Reference proteome</keyword>
<name>W4LA03_ENTF1</name>
<accession>W4LA03</accession>
<dbReference type="Gene3D" id="3.60.40.10">
    <property type="entry name" value="PPM-type phosphatase domain"/>
    <property type="match status" value="1"/>
</dbReference>
<dbReference type="Pfam" id="PF07228">
    <property type="entry name" value="SpoIIE"/>
    <property type="match status" value="1"/>
</dbReference>
<evidence type="ECO:0000313" key="2">
    <source>
        <dbReference type="EMBL" id="ETW94822.1"/>
    </source>
</evidence>
<dbReference type="InterPro" id="IPR036457">
    <property type="entry name" value="PPM-type-like_dom_sf"/>
</dbReference>
<feature type="domain" description="PPM-type phosphatase" evidence="1">
    <location>
        <begin position="1"/>
        <end position="224"/>
    </location>
</feature>
<gene>
    <name evidence="2" type="ORF">ETSY1_33215</name>
</gene>
<dbReference type="AlphaFoldDB" id="W4LA03"/>
<evidence type="ECO:0000313" key="3">
    <source>
        <dbReference type="Proteomes" id="UP000019141"/>
    </source>
</evidence>
<dbReference type="SMART" id="SM00332">
    <property type="entry name" value="PP2Cc"/>
    <property type="match status" value="1"/>
</dbReference>
<dbReference type="Proteomes" id="UP000019141">
    <property type="component" value="Unassembled WGS sequence"/>
</dbReference>
<dbReference type="SMART" id="SM00331">
    <property type="entry name" value="PP2C_SIG"/>
    <property type="match status" value="1"/>
</dbReference>
<dbReference type="EMBL" id="AZHW01000999">
    <property type="protein sequence ID" value="ETW94822.1"/>
    <property type="molecule type" value="Genomic_DNA"/>
</dbReference>
<sequence length="228" mass="24770">MLTSTVAILHDNAAHGEDNYLVRSLDDHVTLDAVMDGVTGRGGREASQEVVNALSGAMLASPEDVVAVLQEINERFYRISLGRFLLTTASVGLCLRDQLHVVSAGDSPVWLIRPDSVQLLSSDARGFVHAGIMRALGMQKTLRQLHRAHVEIVPGDRLVVATDGITDNLTHDELVDMVRGASSPDEAVEQMQALIASRRAKGTLPEQLGGRFRNDDQTAIFRFFSAAM</sequence>
<dbReference type="InterPro" id="IPR001932">
    <property type="entry name" value="PPM-type_phosphatase-like_dom"/>
</dbReference>
<dbReference type="SUPFAM" id="SSF81606">
    <property type="entry name" value="PP2C-like"/>
    <property type="match status" value="1"/>
</dbReference>